<gene>
    <name evidence="2" type="ORF">ABB55_07430</name>
</gene>
<comment type="caution">
    <text evidence="2">The sequence shown here is derived from an EMBL/GenBank/DDBJ whole genome shotgun (WGS) entry which is preliminary data.</text>
</comment>
<dbReference type="EMBL" id="LJYW01000001">
    <property type="protein sequence ID" value="KPL55728.1"/>
    <property type="molecule type" value="Genomic_DNA"/>
</dbReference>
<protein>
    <submittedName>
        <fullName evidence="2">Serine hydrolase</fullName>
    </submittedName>
</protein>
<dbReference type="SUPFAM" id="SSF56601">
    <property type="entry name" value="beta-lactamase/transpeptidase-like"/>
    <property type="match status" value="1"/>
</dbReference>
<organism evidence="2 3">
    <name type="scientific">Prosthecodimorpha hirschii</name>
    <dbReference type="NCBI Taxonomy" id="665126"/>
    <lineage>
        <taxon>Bacteria</taxon>
        <taxon>Pseudomonadati</taxon>
        <taxon>Pseudomonadota</taxon>
        <taxon>Alphaproteobacteria</taxon>
        <taxon>Hyphomicrobiales</taxon>
        <taxon>Ancalomicrobiaceae</taxon>
        <taxon>Prosthecodimorpha</taxon>
    </lineage>
</organism>
<name>A0A0P6VSG9_9HYPH</name>
<dbReference type="InterPro" id="IPR001466">
    <property type="entry name" value="Beta-lactam-related"/>
</dbReference>
<dbReference type="PANTHER" id="PTHR43283">
    <property type="entry name" value="BETA-LACTAMASE-RELATED"/>
    <property type="match status" value="1"/>
</dbReference>
<dbReference type="Proteomes" id="UP000048984">
    <property type="component" value="Unassembled WGS sequence"/>
</dbReference>
<dbReference type="Pfam" id="PF00144">
    <property type="entry name" value="Beta-lactamase"/>
    <property type="match status" value="1"/>
</dbReference>
<accession>A0A0P6VSG9</accession>
<keyword evidence="2" id="KW-0378">Hydrolase</keyword>
<reference evidence="2 3" key="1">
    <citation type="submission" date="2015-09" db="EMBL/GenBank/DDBJ databases">
        <authorList>
            <person name="Jackson K.R."/>
            <person name="Lunt B.L."/>
            <person name="Fisher J.N.B."/>
            <person name="Gardner A.V."/>
            <person name="Bailey M.E."/>
            <person name="Deus L.M."/>
            <person name="Earl A.S."/>
            <person name="Gibby P.D."/>
            <person name="Hartmann K.A."/>
            <person name="Liu J.E."/>
            <person name="Manci A.M."/>
            <person name="Nielsen D.A."/>
            <person name="Solomon M.B."/>
            <person name="Breakwell D.P."/>
            <person name="Burnett S.H."/>
            <person name="Grose J.H."/>
        </authorList>
    </citation>
    <scope>NUCLEOTIDE SEQUENCE [LARGE SCALE GENOMIC DNA]</scope>
    <source>
        <strain evidence="2 3">16</strain>
    </source>
</reference>
<evidence type="ECO:0000313" key="3">
    <source>
        <dbReference type="Proteomes" id="UP000048984"/>
    </source>
</evidence>
<sequence>MDRIDHGIRAGLIRGLHGLVLTRHGRIVAERYDAGQDAAWGRPLGRVRHGPDTLHDLRSVTKSIVALLYGIALERGLVPPPEAPLLAALPRYADLSADPARAAITVGHALTMTLGTDWNESIPYTDPANSEIAMEAAPDRIRYVLDRPMIAAPGQRWVYNGGTSAVLGALIEAGSGEDLDTFARQALFAPLGIEGFEWHRGRDGRPSAASGLRLTARDLARIGQLVLDGGRHAGRPIVPAAWLAAMVQPHLATGDGLHYGYQWWLGEGRTGEADTPVRPWSAGFGNGGQRLMLLADAGLALVLFFGNYDRPDRWAHPARLWSEIVLACLVGDDTVGRN</sequence>
<dbReference type="GO" id="GO:0016787">
    <property type="term" value="F:hydrolase activity"/>
    <property type="evidence" value="ECO:0007669"/>
    <property type="project" value="UniProtKB-KW"/>
</dbReference>
<dbReference type="PANTHER" id="PTHR43283:SF7">
    <property type="entry name" value="BETA-LACTAMASE-RELATED DOMAIN-CONTAINING PROTEIN"/>
    <property type="match status" value="1"/>
</dbReference>
<dbReference type="AlphaFoldDB" id="A0A0P6VSG9"/>
<feature type="domain" description="Beta-lactamase-related" evidence="1">
    <location>
        <begin position="19"/>
        <end position="305"/>
    </location>
</feature>
<evidence type="ECO:0000313" key="2">
    <source>
        <dbReference type="EMBL" id="KPL55728.1"/>
    </source>
</evidence>
<evidence type="ECO:0000259" key="1">
    <source>
        <dbReference type="Pfam" id="PF00144"/>
    </source>
</evidence>
<keyword evidence="3" id="KW-1185">Reference proteome</keyword>
<dbReference type="InterPro" id="IPR050789">
    <property type="entry name" value="Diverse_Enzym_Activities"/>
</dbReference>
<proteinExistence type="predicted"/>
<dbReference type="InterPro" id="IPR012338">
    <property type="entry name" value="Beta-lactam/transpept-like"/>
</dbReference>
<reference evidence="2 3" key="2">
    <citation type="submission" date="2015-10" db="EMBL/GenBank/DDBJ databases">
        <title>Draft Genome Sequence of Prosthecomicrobium hirschii ATCC 27832.</title>
        <authorList>
            <person name="Daniel J."/>
            <person name="Givan S.A."/>
            <person name="Brun Y.V."/>
            <person name="Brown P.J."/>
        </authorList>
    </citation>
    <scope>NUCLEOTIDE SEQUENCE [LARGE SCALE GENOMIC DNA]</scope>
    <source>
        <strain evidence="2 3">16</strain>
    </source>
</reference>
<dbReference type="STRING" id="665126.ABB55_07430"/>
<dbReference type="Gene3D" id="3.40.710.10">
    <property type="entry name" value="DD-peptidase/beta-lactamase superfamily"/>
    <property type="match status" value="1"/>
</dbReference>